<feature type="region of interest" description="Disordered" evidence="1">
    <location>
        <begin position="31"/>
        <end position="53"/>
    </location>
</feature>
<gene>
    <name evidence="2" type="ORF">Sdagh_20810</name>
</gene>
<dbReference type="EMBL" id="BNDX01000008">
    <property type="protein sequence ID" value="GHI30351.1"/>
    <property type="molecule type" value="Genomic_DNA"/>
</dbReference>
<accession>A0ABQ3PZB7</accession>
<dbReference type="Proteomes" id="UP001052655">
    <property type="component" value="Unassembled WGS sequence"/>
</dbReference>
<protein>
    <submittedName>
        <fullName evidence="2">Uncharacterized protein</fullName>
    </submittedName>
</protein>
<reference evidence="2" key="1">
    <citation type="submission" date="2024-05" db="EMBL/GenBank/DDBJ databases">
        <title>Whole genome shotgun sequence of Streptomyces daghestanicus NBRC 12762.</title>
        <authorList>
            <person name="Komaki H."/>
            <person name="Tamura T."/>
        </authorList>
    </citation>
    <scope>NUCLEOTIDE SEQUENCE</scope>
    <source>
        <strain evidence="2">NBRC 12762</strain>
    </source>
</reference>
<sequence length="53" mass="5615">MSGPLYGPVLSARPYAAAAYRDLAPDVRRRITPLWTPPPHPGVPPGPLAGRIA</sequence>
<dbReference type="GeneID" id="91554174"/>
<name>A0ABQ3PZB7_9ACTN</name>
<proteinExistence type="predicted"/>
<comment type="caution">
    <text evidence="2">The sequence shown here is derived from an EMBL/GenBank/DDBJ whole genome shotgun (WGS) entry which is preliminary data.</text>
</comment>
<dbReference type="RefSeq" id="WP_189421123.1">
    <property type="nucleotide sequence ID" value="NZ_BMTC01000018.1"/>
</dbReference>
<organism evidence="2 3">
    <name type="scientific">Streptomyces daghestanicus</name>
    <dbReference type="NCBI Taxonomy" id="66885"/>
    <lineage>
        <taxon>Bacteria</taxon>
        <taxon>Bacillati</taxon>
        <taxon>Actinomycetota</taxon>
        <taxon>Actinomycetes</taxon>
        <taxon>Kitasatosporales</taxon>
        <taxon>Streptomycetaceae</taxon>
        <taxon>Streptomyces</taxon>
    </lineage>
</organism>
<evidence type="ECO:0000313" key="3">
    <source>
        <dbReference type="Proteomes" id="UP001052655"/>
    </source>
</evidence>
<evidence type="ECO:0000313" key="2">
    <source>
        <dbReference type="EMBL" id="GHI30351.1"/>
    </source>
</evidence>
<keyword evidence="3" id="KW-1185">Reference proteome</keyword>
<feature type="compositionally biased region" description="Pro residues" evidence="1">
    <location>
        <begin position="35"/>
        <end position="47"/>
    </location>
</feature>
<evidence type="ECO:0000256" key="1">
    <source>
        <dbReference type="SAM" id="MobiDB-lite"/>
    </source>
</evidence>